<proteinExistence type="inferred from homology"/>
<feature type="domain" description="RNA polymerase sigma factor 70 region 4 type 2" evidence="5">
    <location>
        <begin position="104"/>
        <end position="156"/>
    </location>
</feature>
<sequence length="177" mass="19941">MEPFERQLVVLAPRLRRHARGLTGDAMLADDLVQDTLERALRYRWRFRLRPGALWGDGADGLLPWLLTLMHRLRLNHLRKSDVVTAMDTLPEVVAHTADLGLRRDLLQALGQLPEPQRAVLLLVSLEQFSYAEAARVLDVPIGTVMSRLARAREHMRRLLDGGADSAAATTSLQRVK</sequence>
<dbReference type="AlphaFoldDB" id="A0A2L0XAW1"/>
<evidence type="ECO:0000313" key="8">
    <source>
        <dbReference type="Proteomes" id="UP000253772"/>
    </source>
</evidence>
<evidence type="ECO:0000256" key="2">
    <source>
        <dbReference type="ARBA" id="ARBA00023015"/>
    </source>
</evidence>
<dbReference type="Pfam" id="PF08281">
    <property type="entry name" value="Sigma70_r4_2"/>
    <property type="match status" value="1"/>
</dbReference>
<keyword evidence="3" id="KW-0731">Sigma factor</keyword>
<reference evidence="7 8" key="1">
    <citation type="submission" date="2019-03" db="EMBL/GenBank/DDBJ databases">
        <title>Comparative insights into the high quality Complete genome sequence of highly metal resistant Cupriavidus metallidurans strain BS1 isolated from a gold-copper mine.</title>
        <authorList>
            <person name="Mazhar H.S."/>
            <person name="Rensing C."/>
        </authorList>
    </citation>
    <scope>NUCLEOTIDE SEQUENCE [LARGE SCALE GENOMIC DNA]</scope>
    <source>
        <strain evidence="7 8">BS1</strain>
    </source>
</reference>
<dbReference type="GO" id="GO:0016987">
    <property type="term" value="F:sigma factor activity"/>
    <property type="evidence" value="ECO:0007669"/>
    <property type="project" value="UniProtKB-KW"/>
</dbReference>
<protein>
    <submittedName>
        <fullName evidence="7">RNA polymerase sigma factor</fullName>
    </submittedName>
</protein>
<evidence type="ECO:0000259" key="6">
    <source>
        <dbReference type="Pfam" id="PF22029"/>
    </source>
</evidence>
<dbReference type="InterPro" id="IPR039425">
    <property type="entry name" value="RNA_pol_sigma-70-like"/>
</dbReference>
<keyword evidence="2" id="KW-0805">Transcription regulation</keyword>
<feature type="domain" description="PhyR sigma2" evidence="6">
    <location>
        <begin position="13"/>
        <end position="47"/>
    </location>
</feature>
<dbReference type="GO" id="GO:0006352">
    <property type="term" value="P:DNA-templated transcription initiation"/>
    <property type="evidence" value="ECO:0007669"/>
    <property type="project" value="InterPro"/>
</dbReference>
<organism evidence="7 8">
    <name type="scientific">Cupriavidus metallidurans</name>
    <dbReference type="NCBI Taxonomy" id="119219"/>
    <lineage>
        <taxon>Bacteria</taxon>
        <taxon>Pseudomonadati</taxon>
        <taxon>Pseudomonadota</taxon>
        <taxon>Betaproteobacteria</taxon>
        <taxon>Burkholderiales</taxon>
        <taxon>Burkholderiaceae</taxon>
        <taxon>Cupriavidus</taxon>
    </lineage>
</organism>
<dbReference type="SUPFAM" id="SSF88659">
    <property type="entry name" value="Sigma3 and sigma4 domains of RNA polymerase sigma factors"/>
    <property type="match status" value="1"/>
</dbReference>
<dbReference type="PANTHER" id="PTHR43133:SF25">
    <property type="entry name" value="RNA POLYMERASE SIGMA FACTOR RFAY-RELATED"/>
    <property type="match status" value="1"/>
</dbReference>
<dbReference type="NCBIfam" id="TIGR02937">
    <property type="entry name" value="sigma70-ECF"/>
    <property type="match status" value="1"/>
</dbReference>
<dbReference type="InterPro" id="IPR014284">
    <property type="entry name" value="RNA_pol_sigma-70_dom"/>
</dbReference>
<evidence type="ECO:0000256" key="4">
    <source>
        <dbReference type="ARBA" id="ARBA00023163"/>
    </source>
</evidence>
<evidence type="ECO:0000259" key="5">
    <source>
        <dbReference type="Pfam" id="PF08281"/>
    </source>
</evidence>
<accession>A0A2L0XAW1</accession>
<dbReference type="CDD" id="cd06171">
    <property type="entry name" value="Sigma70_r4"/>
    <property type="match status" value="1"/>
</dbReference>
<dbReference type="InterPro" id="IPR013325">
    <property type="entry name" value="RNA_pol_sigma_r2"/>
</dbReference>
<dbReference type="Gene3D" id="1.10.1740.10">
    <property type="match status" value="1"/>
</dbReference>
<name>A0A2L0XAW1_9BURK</name>
<dbReference type="InterPro" id="IPR036388">
    <property type="entry name" value="WH-like_DNA-bd_sf"/>
</dbReference>
<dbReference type="OrthoDB" id="9797134at2"/>
<dbReference type="PANTHER" id="PTHR43133">
    <property type="entry name" value="RNA POLYMERASE ECF-TYPE SIGMA FACTO"/>
    <property type="match status" value="1"/>
</dbReference>
<dbReference type="EMBL" id="CP037900">
    <property type="protein sequence ID" value="QBP11259.1"/>
    <property type="molecule type" value="Genomic_DNA"/>
</dbReference>
<dbReference type="RefSeq" id="WP_017512854.1">
    <property type="nucleotide sequence ID" value="NZ_CP026544.1"/>
</dbReference>
<dbReference type="Proteomes" id="UP000253772">
    <property type="component" value="Chromosome c1"/>
</dbReference>
<dbReference type="SUPFAM" id="SSF88946">
    <property type="entry name" value="Sigma2 domain of RNA polymerase sigma factors"/>
    <property type="match status" value="1"/>
</dbReference>
<evidence type="ECO:0000256" key="1">
    <source>
        <dbReference type="ARBA" id="ARBA00010641"/>
    </source>
</evidence>
<gene>
    <name evidence="7" type="ORF">DDF84_016615</name>
</gene>
<comment type="similarity">
    <text evidence="1">Belongs to the sigma-70 factor family. ECF subfamily.</text>
</comment>
<keyword evidence="4" id="KW-0804">Transcription</keyword>
<dbReference type="GO" id="GO:0003677">
    <property type="term" value="F:DNA binding"/>
    <property type="evidence" value="ECO:0007669"/>
    <property type="project" value="InterPro"/>
</dbReference>
<evidence type="ECO:0000256" key="3">
    <source>
        <dbReference type="ARBA" id="ARBA00023082"/>
    </source>
</evidence>
<dbReference type="InterPro" id="IPR013249">
    <property type="entry name" value="RNA_pol_sigma70_r4_t2"/>
</dbReference>
<dbReference type="Gene3D" id="1.10.10.10">
    <property type="entry name" value="Winged helix-like DNA-binding domain superfamily/Winged helix DNA-binding domain"/>
    <property type="match status" value="1"/>
</dbReference>
<dbReference type="InterPro" id="IPR013324">
    <property type="entry name" value="RNA_pol_sigma_r3/r4-like"/>
</dbReference>
<evidence type="ECO:0000313" key="7">
    <source>
        <dbReference type="EMBL" id="QBP11259.1"/>
    </source>
</evidence>
<dbReference type="Pfam" id="PF22029">
    <property type="entry name" value="PhyR_sigma2"/>
    <property type="match status" value="1"/>
</dbReference>
<dbReference type="InterPro" id="IPR053866">
    <property type="entry name" value="PhyR_sigma2"/>
</dbReference>